<accession>A0A0D7ANX9</accession>
<name>A0A0D7ANX9_9AGAR</name>
<organism evidence="1 2">
    <name type="scientific">Fistulina hepatica ATCC 64428</name>
    <dbReference type="NCBI Taxonomy" id="1128425"/>
    <lineage>
        <taxon>Eukaryota</taxon>
        <taxon>Fungi</taxon>
        <taxon>Dikarya</taxon>
        <taxon>Basidiomycota</taxon>
        <taxon>Agaricomycotina</taxon>
        <taxon>Agaricomycetes</taxon>
        <taxon>Agaricomycetidae</taxon>
        <taxon>Agaricales</taxon>
        <taxon>Fistulinaceae</taxon>
        <taxon>Fistulina</taxon>
    </lineage>
</organism>
<dbReference type="EMBL" id="KN881628">
    <property type="protein sequence ID" value="KIY53026.1"/>
    <property type="molecule type" value="Genomic_DNA"/>
</dbReference>
<evidence type="ECO:0000313" key="2">
    <source>
        <dbReference type="Proteomes" id="UP000054144"/>
    </source>
</evidence>
<dbReference type="OrthoDB" id="432970at2759"/>
<dbReference type="Proteomes" id="UP000054144">
    <property type="component" value="Unassembled WGS sequence"/>
</dbReference>
<protein>
    <submittedName>
        <fullName evidence="1">Uncharacterized protein</fullName>
    </submittedName>
</protein>
<feature type="non-terminal residue" evidence="1">
    <location>
        <position position="1"/>
    </location>
</feature>
<gene>
    <name evidence="1" type="ORF">FISHEDRAFT_23718</name>
</gene>
<reference evidence="1 2" key="1">
    <citation type="journal article" date="2015" name="Fungal Genet. Biol.">
        <title>Evolution of novel wood decay mechanisms in Agaricales revealed by the genome sequences of Fistulina hepatica and Cylindrobasidium torrendii.</title>
        <authorList>
            <person name="Floudas D."/>
            <person name="Held B.W."/>
            <person name="Riley R."/>
            <person name="Nagy L.G."/>
            <person name="Koehler G."/>
            <person name="Ransdell A.S."/>
            <person name="Younus H."/>
            <person name="Chow J."/>
            <person name="Chiniquy J."/>
            <person name="Lipzen A."/>
            <person name="Tritt A."/>
            <person name="Sun H."/>
            <person name="Haridas S."/>
            <person name="LaButti K."/>
            <person name="Ohm R.A."/>
            <person name="Kues U."/>
            <person name="Blanchette R.A."/>
            <person name="Grigoriev I.V."/>
            <person name="Minto R.E."/>
            <person name="Hibbett D.S."/>
        </authorList>
    </citation>
    <scope>NUCLEOTIDE SEQUENCE [LARGE SCALE GENOMIC DNA]</scope>
    <source>
        <strain evidence="1 2">ATCC 64428</strain>
    </source>
</reference>
<feature type="non-terminal residue" evidence="1">
    <location>
        <position position="143"/>
    </location>
</feature>
<proteinExistence type="predicted"/>
<dbReference type="AlphaFoldDB" id="A0A0D7ANX9"/>
<keyword evidence="2" id="KW-1185">Reference proteome</keyword>
<sequence length="143" mass="16479">QMGWLQQQPQPIQHKIYHEFAARFMPQLVKKFEESSGALNMAMSVLNVITYTPYFARYARMPGGQEITAMQFKRTLDYAVETDKTTPPADDVGEIGQFLATLMSVQGTDNIPNEDKQKLKPYLRKWKRVYRGRLASTVSERCL</sequence>
<evidence type="ECO:0000313" key="1">
    <source>
        <dbReference type="EMBL" id="KIY53026.1"/>
    </source>
</evidence>